<gene>
    <name evidence="2" type="ORF">LVIROSA_LOCUS26959</name>
</gene>
<dbReference type="AlphaFoldDB" id="A0AAU9NSX2"/>
<evidence type="ECO:0000313" key="3">
    <source>
        <dbReference type="Proteomes" id="UP001157418"/>
    </source>
</evidence>
<feature type="compositionally biased region" description="Basic and acidic residues" evidence="1">
    <location>
        <begin position="11"/>
        <end position="21"/>
    </location>
</feature>
<organism evidence="2 3">
    <name type="scientific">Lactuca virosa</name>
    <dbReference type="NCBI Taxonomy" id="75947"/>
    <lineage>
        <taxon>Eukaryota</taxon>
        <taxon>Viridiplantae</taxon>
        <taxon>Streptophyta</taxon>
        <taxon>Embryophyta</taxon>
        <taxon>Tracheophyta</taxon>
        <taxon>Spermatophyta</taxon>
        <taxon>Magnoliopsida</taxon>
        <taxon>eudicotyledons</taxon>
        <taxon>Gunneridae</taxon>
        <taxon>Pentapetalae</taxon>
        <taxon>asterids</taxon>
        <taxon>campanulids</taxon>
        <taxon>Asterales</taxon>
        <taxon>Asteraceae</taxon>
        <taxon>Cichorioideae</taxon>
        <taxon>Cichorieae</taxon>
        <taxon>Lactucinae</taxon>
        <taxon>Lactuca</taxon>
    </lineage>
</organism>
<evidence type="ECO:0000256" key="1">
    <source>
        <dbReference type="SAM" id="MobiDB-lite"/>
    </source>
</evidence>
<dbReference type="Proteomes" id="UP001157418">
    <property type="component" value="Unassembled WGS sequence"/>
</dbReference>
<feature type="compositionally biased region" description="Basic residues" evidence="1">
    <location>
        <begin position="36"/>
        <end position="46"/>
    </location>
</feature>
<protein>
    <submittedName>
        <fullName evidence="2">Uncharacterized protein</fullName>
    </submittedName>
</protein>
<accession>A0AAU9NSX2</accession>
<name>A0AAU9NSX2_9ASTR</name>
<evidence type="ECO:0000313" key="2">
    <source>
        <dbReference type="EMBL" id="CAH1440853.1"/>
    </source>
</evidence>
<dbReference type="EMBL" id="CAKMRJ010005412">
    <property type="protein sequence ID" value="CAH1440853.1"/>
    <property type="molecule type" value="Genomic_DNA"/>
</dbReference>
<feature type="region of interest" description="Disordered" evidence="1">
    <location>
        <begin position="1"/>
        <end position="60"/>
    </location>
</feature>
<proteinExistence type="predicted"/>
<keyword evidence="3" id="KW-1185">Reference proteome</keyword>
<feature type="compositionally biased region" description="Polar residues" evidence="1">
    <location>
        <begin position="48"/>
        <end position="58"/>
    </location>
</feature>
<reference evidence="2 3" key="1">
    <citation type="submission" date="2022-01" db="EMBL/GenBank/DDBJ databases">
        <authorList>
            <person name="Xiong W."/>
            <person name="Schranz E."/>
        </authorList>
    </citation>
    <scope>NUCLEOTIDE SEQUENCE [LARGE SCALE GENOMIC DNA]</scope>
</reference>
<comment type="caution">
    <text evidence="2">The sequence shown here is derived from an EMBL/GenBank/DDBJ whole genome shotgun (WGS) entry which is preliminary data.</text>
</comment>
<sequence length="123" mass="13897">MKILAKSPKKVSGEKVSKQDGKQGVPLKELVPSKSRVLKRLKKLSHKPQSSSEDQSSLVRKAQINRREVIIREIPAPVSLCSRKRRAEDVAKHIAEKRKKRKLVIHEESSDSEIFPETPLGSK</sequence>